<dbReference type="InterPro" id="IPR000620">
    <property type="entry name" value="EamA_dom"/>
</dbReference>
<geneLocation type="mitochondrion" evidence="8"/>
<feature type="domain" description="EamA" evidence="7">
    <location>
        <begin position="187"/>
        <end position="321"/>
    </location>
</feature>
<name>A0A3P3Y9C3_PLABS</name>
<feature type="transmembrane region" description="Helical" evidence="6">
    <location>
        <begin position="182"/>
        <end position="203"/>
    </location>
</feature>
<keyword evidence="4 6" id="KW-0472">Membrane</keyword>
<dbReference type="GO" id="GO:0016020">
    <property type="term" value="C:membrane"/>
    <property type="evidence" value="ECO:0007669"/>
    <property type="project" value="UniProtKB-SubCell"/>
</dbReference>
<dbReference type="SUPFAM" id="SSF103481">
    <property type="entry name" value="Multidrug resistance efflux transporter EmrE"/>
    <property type="match status" value="2"/>
</dbReference>
<feature type="transmembrane region" description="Helical" evidence="6">
    <location>
        <begin position="276"/>
        <end position="297"/>
    </location>
</feature>
<protein>
    <recommendedName>
        <fullName evidence="7">EamA domain-containing protein</fullName>
    </recommendedName>
</protein>
<evidence type="ECO:0000259" key="7">
    <source>
        <dbReference type="Pfam" id="PF00892"/>
    </source>
</evidence>
<comment type="subcellular location">
    <subcellularLocation>
        <location evidence="1">Membrane</location>
        <topology evidence="1">Multi-pass membrane protein</topology>
    </subcellularLocation>
</comment>
<dbReference type="EMBL" id="OVEO01000006">
    <property type="protein sequence ID" value="SPQ96757.1"/>
    <property type="molecule type" value="Genomic_DNA"/>
</dbReference>
<evidence type="ECO:0000256" key="2">
    <source>
        <dbReference type="ARBA" id="ARBA00022692"/>
    </source>
</evidence>
<dbReference type="Proteomes" id="UP000290189">
    <property type="component" value="Unassembled WGS sequence"/>
</dbReference>
<feature type="transmembrane region" description="Helical" evidence="6">
    <location>
        <begin position="252"/>
        <end position="270"/>
    </location>
</feature>
<accession>A0A3P3Y9C3</accession>
<proteinExistence type="predicted"/>
<keyword evidence="3 6" id="KW-1133">Transmembrane helix</keyword>
<dbReference type="PANTHER" id="PTHR23051:SF0">
    <property type="entry name" value="SOLUTE CARRIER FAMILY 35 MEMBER F5"/>
    <property type="match status" value="1"/>
</dbReference>
<evidence type="ECO:0000256" key="5">
    <source>
        <dbReference type="SAM" id="MobiDB-lite"/>
    </source>
</evidence>
<feature type="transmembrane region" description="Helical" evidence="6">
    <location>
        <begin position="403"/>
        <end position="423"/>
    </location>
</feature>
<feature type="transmembrane region" description="Helical" evidence="6">
    <location>
        <begin position="432"/>
        <end position="452"/>
    </location>
</feature>
<dbReference type="AlphaFoldDB" id="A0A3P3Y9C3"/>
<feature type="transmembrane region" description="Helical" evidence="6">
    <location>
        <begin position="215"/>
        <end position="231"/>
    </location>
</feature>
<feature type="compositionally biased region" description="Basic residues" evidence="5">
    <location>
        <begin position="73"/>
        <end position="82"/>
    </location>
</feature>
<feature type="transmembrane region" description="Helical" evidence="6">
    <location>
        <begin position="373"/>
        <end position="391"/>
    </location>
</feature>
<dbReference type="PANTHER" id="PTHR23051">
    <property type="entry name" value="SOLUTE CARRIER FAMILY 35, MEMBER F5"/>
    <property type="match status" value="1"/>
</dbReference>
<evidence type="ECO:0000256" key="6">
    <source>
        <dbReference type="SAM" id="Phobius"/>
    </source>
</evidence>
<evidence type="ECO:0000256" key="4">
    <source>
        <dbReference type="ARBA" id="ARBA00023136"/>
    </source>
</evidence>
<dbReference type="Pfam" id="PF00892">
    <property type="entry name" value="EamA"/>
    <property type="match status" value="1"/>
</dbReference>
<feature type="transmembrane region" description="Helical" evidence="6">
    <location>
        <begin position="458"/>
        <end position="477"/>
    </location>
</feature>
<evidence type="ECO:0000313" key="8">
    <source>
        <dbReference type="EMBL" id="SPQ96757.1"/>
    </source>
</evidence>
<evidence type="ECO:0000313" key="9">
    <source>
        <dbReference type="Proteomes" id="UP000290189"/>
    </source>
</evidence>
<evidence type="ECO:0000256" key="3">
    <source>
        <dbReference type="ARBA" id="ARBA00022989"/>
    </source>
</evidence>
<keyword evidence="8" id="KW-0496">Mitochondrion</keyword>
<gene>
    <name evidence="8" type="ORF">PLBR_LOCUS3972</name>
</gene>
<evidence type="ECO:0000256" key="1">
    <source>
        <dbReference type="ARBA" id="ARBA00004141"/>
    </source>
</evidence>
<dbReference type="InterPro" id="IPR037185">
    <property type="entry name" value="EmrE-like"/>
</dbReference>
<feature type="compositionally biased region" description="Low complexity" evidence="5">
    <location>
        <begin position="17"/>
        <end position="71"/>
    </location>
</feature>
<feature type="region of interest" description="Disordered" evidence="5">
    <location>
        <begin position="1"/>
        <end position="101"/>
    </location>
</feature>
<keyword evidence="2 6" id="KW-0812">Transmembrane</keyword>
<sequence length="491" mass="52793">MTRAPSINRNRRRSRKATNAQSAAATSPATTRTTRSSGAAPAAATSTSTASSGTGPNWAATMPTPTAPIATSRGRRPIPTRPRRPDSDESEQTSNRFSHSRRKVFPSDELLLDFYIQPIVSCGAAVALGGSSNRQGTARCSVPFCHVKCRTKRCRGVWPVMMELSGAGAAREPLLERRRHDFVCGSVLLALVVALWVVSGVLTQRIFGQLQFDDPLFLTFVNAASFALFQVRFLVCGRPTPDVLSVRETNRIAIRFMPLWFALSYCYNWSLSRTTLSSTTILSSSAPVFALIFSLLLIPRSFTVTKVAGVFAAFAGACIVSLQDSEKDAGSSTTLGDMAALLSAALSGVYTVGLKQQVGSEWRRLSMSRMFGWMGTWVVGIGAPVLIVLHFSTLRMVTFPTAAAWQGLLLNALLSVFSDLLWAQSIVMTSPLIATVGLSMSIPLAMLCDFALKDAVPGALYALGSALVIAGFALVNVDHVRAIERRSTTPS</sequence>
<organism evidence="8 9">
    <name type="scientific">Plasmodiophora brassicae</name>
    <name type="common">Clubroot disease agent</name>
    <dbReference type="NCBI Taxonomy" id="37360"/>
    <lineage>
        <taxon>Eukaryota</taxon>
        <taxon>Sar</taxon>
        <taxon>Rhizaria</taxon>
        <taxon>Endomyxa</taxon>
        <taxon>Phytomyxea</taxon>
        <taxon>Plasmodiophorida</taxon>
        <taxon>Plasmodiophoridae</taxon>
        <taxon>Plasmodiophora</taxon>
    </lineage>
</organism>
<reference evidence="8 9" key="1">
    <citation type="submission" date="2018-03" db="EMBL/GenBank/DDBJ databases">
        <authorList>
            <person name="Fogelqvist J."/>
        </authorList>
    </citation>
    <scope>NUCLEOTIDE SEQUENCE [LARGE SCALE GENOMIC DNA]</scope>
</reference>